<dbReference type="GO" id="GO:0005886">
    <property type="term" value="C:plasma membrane"/>
    <property type="evidence" value="ECO:0007669"/>
    <property type="project" value="UniProtKB-SubCell"/>
</dbReference>
<evidence type="ECO:0000313" key="10">
    <source>
        <dbReference type="Proteomes" id="UP000092482"/>
    </source>
</evidence>
<dbReference type="Pfam" id="PF00528">
    <property type="entry name" value="BPD_transp_1"/>
    <property type="match status" value="1"/>
</dbReference>
<evidence type="ECO:0000313" key="9">
    <source>
        <dbReference type="EMBL" id="ANS77878.1"/>
    </source>
</evidence>
<feature type="transmembrane region" description="Helical" evidence="7">
    <location>
        <begin position="242"/>
        <end position="263"/>
    </location>
</feature>
<dbReference type="InterPro" id="IPR000515">
    <property type="entry name" value="MetI-like"/>
</dbReference>
<dbReference type="SUPFAM" id="SSF161098">
    <property type="entry name" value="MetI-like"/>
    <property type="match status" value="1"/>
</dbReference>
<feature type="domain" description="ABC transmembrane type-1" evidence="8">
    <location>
        <begin position="73"/>
        <end position="263"/>
    </location>
</feature>
<proteinExistence type="inferred from homology"/>
<feature type="transmembrane region" description="Helical" evidence="7">
    <location>
        <begin position="21"/>
        <end position="40"/>
    </location>
</feature>
<name>A0A1B1N8Y5_9MICO</name>
<feature type="transmembrane region" description="Helical" evidence="7">
    <location>
        <begin position="140"/>
        <end position="158"/>
    </location>
</feature>
<keyword evidence="5 7" id="KW-1133">Transmembrane helix</keyword>
<protein>
    <submittedName>
        <fullName evidence="9">Glycerol-3-phosphate ABC transporter, permease protein UgpE</fullName>
    </submittedName>
</protein>
<keyword evidence="6 7" id="KW-0472">Membrane</keyword>
<keyword evidence="10" id="KW-1185">Reference proteome</keyword>
<feature type="transmembrane region" description="Helical" evidence="7">
    <location>
        <begin position="187"/>
        <end position="208"/>
    </location>
</feature>
<dbReference type="CDD" id="cd06261">
    <property type="entry name" value="TM_PBP2"/>
    <property type="match status" value="1"/>
</dbReference>
<organism evidence="9 10">
    <name type="scientific">Serinicoccus hydrothermalis</name>
    <dbReference type="NCBI Taxonomy" id="1758689"/>
    <lineage>
        <taxon>Bacteria</taxon>
        <taxon>Bacillati</taxon>
        <taxon>Actinomycetota</taxon>
        <taxon>Actinomycetes</taxon>
        <taxon>Micrococcales</taxon>
        <taxon>Ornithinimicrobiaceae</taxon>
        <taxon>Serinicoccus</taxon>
    </lineage>
</organism>
<dbReference type="InterPro" id="IPR035906">
    <property type="entry name" value="MetI-like_sf"/>
</dbReference>
<accession>A0A1B1N8Y5</accession>
<evidence type="ECO:0000256" key="1">
    <source>
        <dbReference type="ARBA" id="ARBA00004651"/>
    </source>
</evidence>
<feature type="transmembrane region" description="Helical" evidence="7">
    <location>
        <begin position="72"/>
        <end position="96"/>
    </location>
</feature>
<evidence type="ECO:0000259" key="8">
    <source>
        <dbReference type="PROSITE" id="PS50928"/>
    </source>
</evidence>
<dbReference type="AlphaFoldDB" id="A0A1B1N8Y5"/>
<dbReference type="STRING" id="1758689.SGUI_0482"/>
<feature type="transmembrane region" description="Helical" evidence="7">
    <location>
        <begin position="103"/>
        <end position="120"/>
    </location>
</feature>
<reference evidence="9 10" key="1">
    <citation type="submission" date="2016-03" db="EMBL/GenBank/DDBJ databases">
        <title>Shallow-sea hydrothermal system.</title>
        <authorList>
            <person name="Tang K."/>
        </authorList>
    </citation>
    <scope>NUCLEOTIDE SEQUENCE [LARGE SCALE GENOMIC DNA]</scope>
    <source>
        <strain evidence="9 10">JLT9</strain>
    </source>
</reference>
<dbReference type="Proteomes" id="UP000092482">
    <property type="component" value="Chromosome"/>
</dbReference>
<dbReference type="PANTHER" id="PTHR43744:SF3">
    <property type="entry name" value="LACTOSE TRANSPORT SYSTEM PERMEASE PROTEIN LACG"/>
    <property type="match status" value="1"/>
</dbReference>
<evidence type="ECO:0000256" key="3">
    <source>
        <dbReference type="ARBA" id="ARBA00022475"/>
    </source>
</evidence>
<dbReference type="EMBL" id="CP014989">
    <property type="protein sequence ID" value="ANS77878.1"/>
    <property type="molecule type" value="Genomic_DNA"/>
</dbReference>
<dbReference type="PANTHER" id="PTHR43744">
    <property type="entry name" value="ABC TRANSPORTER PERMEASE PROTEIN MG189-RELATED-RELATED"/>
    <property type="match status" value="1"/>
</dbReference>
<evidence type="ECO:0000256" key="7">
    <source>
        <dbReference type="RuleBase" id="RU363032"/>
    </source>
</evidence>
<dbReference type="Gene3D" id="1.10.3720.10">
    <property type="entry name" value="MetI-like"/>
    <property type="match status" value="1"/>
</dbReference>
<keyword evidence="4 7" id="KW-0812">Transmembrane</keyword>
<dbReference type="PROSITE" id="PS50928">
    <property type="entry name" value="ABC_TM1"/>
    <property type="match status" value="1"/>
</dbReference>
<evidence type="ECO:0000256" key="5">
    <source>
        <dbReference type="ARBA" id="ARBA00022989"/>
    </source>
</evidence>
<dbReference type="GO" id="GO:0055085">
    <property type="term" value="P:transmembrane transport"/>
    <property type="evidence" value="ECO:0007669"/>
    <property type="project" value="InterPro"/>
</dbReference>
<gene>
    <name evidence="9" type="ORF">SGUI_0482</name>
</gene>
<evidence type="ECO:0000256" key="2">
    <source>
        <dbReference type="ARBA" id="ARBA00022448"/>
    </source>
</evidence>
<evidence type="ECO:0000256" key="4">
    <source>
        <dbReference type="ARBA" id="ARBA00022692"/>
    </source>
</evidence>
<evidence type="ECO:0000256" key="6">
    <source>
        <dbReference type="ARBA" id="ARBA00023136"/>
    </source>
</evidence>
<comment type="subcellular location">
    <subcellularLocation>
        <location evidence="1 7">Cell membrane</location>
        <topology evidence="1 7">Multi-pass membrane protein</topology>
    </subcellularLocation>
</comment>
<sequence length="277" mass="30332">MDTVPGRGGLRIGRGLETLGAWLLGILWLLPLLYALWASVHQREAATTFDLTAPLTFDNFVSVWQGAPFGRYYVNTILLVSGILVGQLVLGVLAAYAFARFRFVGSNIAFALVLVQLMIAPDILISENYTTMASLQLVDTIPAIGLPYIASAFGIFLLRQTFKSMPIELDEAAEIEGAGRLGRLWRVYVPLAKPTLVAYGLVSVSTHWNNFLWPLVITNSVNARPLTVGLAVYNGTESGIDWTLLSAATILVVAPLLVAFLIFQRQFVQSFMRAGIR</sequence>
<comment type="similarity">
    <text evidence="7">Belongs to the binding-protein-dependent transport system permease family.</text>
</comment>
<dbReference type="KEGG" id="serj:SGUI_0482"/>
<keyword evidence="2 7" id="KW-0813">Transport</keyword>
<keyword evidence="3" id="KW-1003">Cell membrane</keyword>